<keyword evidence="3" id="KW-1185">Reference proteome</keyword>
<feature type="transmembrane region" description="Helical" evidence="1">
    <location>
        <begin position="101"/>
        <end position="119"/>
    </location>
</feature>
<keyword evidence="1" id="KW-1133">Transmembrane helix</keyword>
<evidence type="ECO:0000313" key="2">
    <source>
        <dbReference type="EMBL" id="OAQ25088.1"/>
    </source>
</evidence>
<proteinExistence type="predicted"/>
<sequence>MVNGPCTISLYFSAPLTGIRACQPSSSLLLFHSLDYIHRSNTRPPIFLTPNSSWRTTIFIFCFHVTSSSVSIESDPGDLFLFFLFFDYYIIRGGGRLYFRWHLNAIFFHFFLYNSYSLYLRPSIVTPDPFPPSLYVLLFPGFWYRQSSSSKHKCKVDRHLFPFLFNPLGLSSGKIVSLSSLFSFGLLLLPFIIFIDKKSTSIHQKKKCPQTLCRMGGGGELGKQQAVGVLISVL</sequence>
<evidence type="ECO:0000256" key="1">
    <source>
        <dbReference type="SAM" id="Phobius"/>
    </source>
</evidence>
<dbReference type="Proteomes" id="UP000078512">
    <property type="component" value="Unassembled WGS sequence"/>
</dbReference>
<keyword evidence="1" id="KW-0812">Transmembrane</keyword>
<dbReference type="AlphaFoldDB" id="A0A197JJD9"/>
<protein>
    <submittedName>
        <fullName evidence="2">Uncharacterized protein</fullName>
    </submittedName>
</protein>
<feature type="transmembrane region" description="Helical" evidence="1">
    <location>
        <begin position="175"/>
        <end position="195"/>
    </location>
</feature>
<accession>A0A197JJD9</accession>
<gene>
    <name evidence="2" type="ORF">K457DRAFT_790093</name>
</gene>
<keyword evidence="1" id="KW-0472">Membrane</keyword>
<evidence type="ECO:0000313" key="3">
    <source>
        <dbReference type="Proteomes" id="UP000078512"/>
    </source>
</evidence>
<reference evidence="2 3" key="1">
    <citation type="submission" date="2016-05" db="EMBL/GenBank/DDBJ databases">
        <title>Genome sequencing reveals origins of a unique bacterial endosymbiosis in the earliest lineages of terrestrial Fungi.</title>
        <authorList>
            <consortium name="DOE Joint Genome Institute"/>
            <person name="Uehling J."/>
            <person name="Gryganskyi A."/>
            <person name="Hameed K."/>
            <person name="Tschaplinski T."/>
            <person name="Misztal P."/>
            <person name="Wu S."/>
            <person name="Desiro A."/>
            <person name="Vande Pol N."/>
            <person name="Du Z.-Y."/>
            <person name="Zienkiewicz A."/>
            <person name="Zienkiewicz K."/>
            <person name="Morin E."/>
            <person name="Tisserant E."/>
            <person name="Splivallo R."/>
            <person name="Hainaut M."/>
            <person name="Henrissat B."/>
            <person name="Ohm R."/>
            <person name="Kuo A."/>
            <person name="Yan J."/>
            <person name="Lipzen A."/>
            <person name="Nolan M."/>
            <person name="Labutti K."/>
            <person name="Barry K."/>
            <person name="Goldstein A."/>
            <person name="Labbe J."/>
            <person name="Schadt C."/>
            <person name="Tuskan G."/>
            <person name="Grigoriev I."/>
            <person name="Martin F."/>
            <person name="Vilgalys R."/>
            <person name="Bonito G."/>
        </authorList>
    </citation>
    <scope>NUCLEOTIDE SEQUENCE [LARGE SCALE GENOMIC DNA]</scope>
    <source>
        <strain evidence="2 3">AG-77</strain>
    </source>
</reference>
<dbReference type="EMBL" id="KV442083">
    <property type="protein sequence ID" value="OAQ25088.1"/>
    <property type="molecule type" value="Genomic_DNA"/>
</dbReference>
<name>A0A197JJD9_9FUNG</name>
<organism evidence="2 3">
    <name type="scientific">Linnemannia elongata AG-77</name>
    <dbReference type="NCBI Taxonomy" id="1314771"/>
    <lineage>
        <taxon>Eukaryota</taxon>
        <taxon>Fungi</taxon>
        <taxon>Fungi incertae sedis</taxon>
        <taxon>Mucoromycota</taxon>
        <taxon>Mortierellomycotina</taxon>
        <taxon>Mortierellomycetes</taxon>
        <taxon>Mortierellales</taxon>
        <taxon>Mortierellaceae</taxon>
        <taxon>Linnemannia</taxon>
    </lineage>
</organism>